<dbReference type="SUPFAM" id="SSF81606">
    <property type="entry name" value="PP2C-like"/>
    <property type="match status" value="1"/>
</dbReference>
<evidence type="ECO:0000313" key="1">
    <source>
        <dbReference type="EMBL" id="CAB3986970.1"/>
    </source>
</evidence>
<organism evidence="1 2">
    <name type="scientific">Paramuricea clavata</name>
    <name type="common">Red gorgonian</name>
    <name type="synonym">Violescent sea-whip</name>
    <dbReference type="NCBI Taxonomy" id="317549"/>
    <lineage>
        <taxon>Eukaryota</taxon>
        <taxon>Metazoa</taxon>
        <taxon>Cnidaria</taxon>
        <taxon>Anthozoa</taxon>
        <taxon>Octocorallia</taxon>
        <taxon>Malacalcyonacea</taxon>
        <taxon>Plexauridae</taxon>
        <taxon>Paramuricea</taxon>
    </lineage>
</organism>
<dbReference type="AlphaFoldDB" id="A0A6S7GQQ2"/>
<dbReference type="GO" id="GO:0003964">
    <property type="term" value="F:RNA-directed DNA polymerase activity"/>
    <property type="evidence" value="ECO:0007669"/>
    <property type="project" value="UniProtKB-KW"/>
</dbReference>
<dbReference type="Pfam" id="PF00078">
    <property type="entry name" value="RVT_1"/>
    <property type="match status" value="1"/>
</dbReference>
<accession>A0A6S7GQQ2</accession>
<dbReference type="PROSITE" id="PS50878">
    <property type="entry name" value="RT_POL"/>
    <property type="match status" value="1"/>
</dbReference>
<dbReference type="InterPro" id="IPR036457">
    <property type="entry name" value="PPM-type-like_dom_sf"/>
</dbReference>
<evidence type="ECO:0000313" key="2">
    <source>
        <dbReference type="Proteomes" id="UP001152795"/>
    </source>
</evidence>
<feature type="non-terminal residue" evidence="1">
    <location>
        <position position="1"/>
    </location>
</feature>
<keyword evidence="1" id="KW-0695">RNA-directed DNA polymerase</keyword>
<dbReference type="OrthoDB" id="5989721at2759"/>
<dbReference type="Gene3D" id="3.60.40.10">
    <property type="entry name" value="PPM-type phosphatase domain"/>
    <property type="match status" value="1"/>
</dbReference>
<gene>
    <name evidence="1" type="ORF">PACLA_8A031757</name>
</gene>
<dbReference type="EMBL" id="CACRXK020001100">
    <property type="protein sequence ID" value="CAB3986970.1"/>
    <property type="molecule type" value="Genomic_DNA"/>
</dbReference>
<dbReference type="Proteomes" id="UP001152795">
    <property type="component" value="Unassembled WGS sequence"/>
</dbReference>
<proteinExistence type="predicted"/>
<dbReference type="PANTHER" id="PTHR33332">
    <property type="entry name" value="REVERSE TRANSCRIPTASE DOMAIN-CONTAINING PROTEIN"/>
    <property type="match status" value="1"/>
</dbReference>
<sequence>LEKPPLEQAEIYYRKLNNVNMDSFNEDLKVLDLNDDYDLSVLIDKYENTLKETLQQHAPQKRRIITLRPLSPWYNEEIGQEKRNRRKLERRWRASGLCIDRHNAHNQKVLFSTVDKLLHRKPEKRYPTASSTTELVNKFADFFSNKIAIIWKELAIDSSHCNQRNQEEQYAQCVKFINFQEVTEHEIENVIDKVGKKSCELDPVPAKIFQGCQKTLLPIITKISNESLQSGCMPEKLKEAVLKPKLKKDSLESEEYTNFRPISNLKFLSKVIEKVAAGQLLEHLANNKLEEPFQSAYKRFHSAETTLLKVQNDILVAIDNHFSKGFDLIDHSILIQELYKLQVHPALVSWISAFLFNRRQAVRIGSVLSQWQTLKGGIPQGTKLGVVLFMVMTNSLLANWHLRTKFVDDTSALEIIPRNSISLLNFAVSDIHEFANEHNMKLNPKKCKEMLINFLHNPNFLLRPIQIAQDIIKKLWTRLICAKTTNKLHTRNDFAFKNQEEMSSQFLLLAHDGLWKGFEVDEALKYINDILEEEKPERGKDSEDVTETSVYETACSRLAGDAIRKGSSDNVTVVGVALFSNNGIVGFSVICNDGSEGRVVGSVISVCTEDIYILIWILCSDGQLFGIWNVDSDGIYSGVDGDLWNVDSGGVDDGCLLGCVV</sequence>
<comment type="caution">
    <text evidence="1">The sequence shown here is derived from an EMBL/GenBank/DDBJ whole genome shotgun (WGS) entry which is preliminary data.</text>
</comment>
<dbReference type="InterPro" id="IPR000477">
    <property type="entry name" value="RT_dom"/>
</dbReference>
<protein>
    <submittedName>
        <fullName evidence="1">RNA-directed DNA polymerase from mobile element jockey</fullName>
    </submittedName>
</protein>
<keyword evidence="1" id="KW-0548">Nucleotidyltransferase</keyword>
<reference evidence="1" key="1">
    <citation type="submission" date="2020-04" db="EMBL/GenBank/DDBJ databases">
        <authorList>
            <person name="Alioto T."/>
            <person name="Alioto T."/>
            <person name="Gomez Garrido J."/>
        </authorList>
    </citation>
    <scope>NUCLEOTIDE SEQUENCE</scope>
    <source>
        <strain evidence="1">A484AB</strain>
    </source>
</reference>
<keyword evidence="1" id="KW-0808">Transferase</keyword>
<name>A0A6S7GQQ2_PARCT</name>
<dbReference type="SUPFAM" id="SSF56672">
    <property type="entry name" value="DNA/RNA polymerases"/>
    <property type="match status" value="1"/>
</dbReference>
<keyword evidence="2" id="KW-1185">Reference proteome</keyword>
<dbReference type="InterPro" id="IPR043502">
    <property type="entry name" value="DNA/RNA_pol_sf"/>
</dbReference>